<organism evidence="3 4">
    <name type="scientific">Piscibacillus halophilus</name>
    <dbReference type="NCBI Taxonomy" id="571933"/>
    <lineage>
        <taxon>Bacteria</taxon>
        <taxon>Bacillati</taxon>
        <taxon>Bacillota</taxon>
        <taxon>Bacilli</taxon>
        <taxon>Bacillales</taxon>
        <taxon>Bacillaceae</taxon>
        <taxon>Piscibacillus</taxon>
    </lineage>
</organism>
<feature type="signal peptide" evidence="1">
    <location>
        <begin position="1"/>
        <end position="22"/>
    </location>
</feature>
<dbReference type="InterPro" id="IPR050248">
    <property type="entry name" value="Polysacc_deacetylase_ArnD"/>
</dbReference>
<dbReference type="PANTHER" id="PTHR10587">
    <property type="entry name" value="GLYCOSYL TRANSFERASE-RELATED"/>
    <property type="match status" value="1"/>
</dbReference>
<dbReference type="GO" id="GO:0005975">
    <property type="term" value="P:carbohydrate metabolic process"/>
    <property type="evidence" value="ECO:0007669"/>
    <property type="project" value="InterPro"/>
</dbReference>
<evidence type="ECO:0000313" key="3">
    <source>
        <dbReference type="EMBL" id="SEQ49583.1"/>
    </source>
</evidence>
<evidence type="ECO:0000313" key="4">
    <source>
        <dbReference type="Proteomes" id="UP000199427"/>
    </source>
</evidence>
<dbReference type="InterPro" id="IPR011330">
    <property type="entry name" value="Glyco_hydro/deAcase_b/a-brl"/>
</dbReference>
<keyword evidence="4" id="KW-1185">Reference proteome</keyword>
<dbReference type="CDD" id="cd10948">
    <property type="entry name" value="CE4_BsPdaA_like"/>
    <property type="match status" value="1"/>
</dbReference>
<dbReference type="OrthoDB" id="9812065at2"/>
<dbReference type="InterPro" id="IPR014235">
    <property type="entry name" value="Spore_PdaA"/>
</dbReference>
<dbReference type="PANTHER" id="PTHR10587:SF78">
    <property type="entry name" value="PEPTIDOGLYCAN-N-ACETYLMURAMIC ACID DEACETYLASE PDAA"/>
    <property type="match status" value="1"/>
</dbReference>
<dbReference type="Proteomes" id="UP000199427">
    <property type="component" value="Unassembled WGS sequence"/>
</dbReference>
<dbReference type="Gene3D" id="3.20.20.370">
    <property type="entry name" value="Glycoside hydrolase/deacetylase"/>
    <property type="match status" value="1"/>
</dbReference>
<dbReference type="InterPro" id="IPR002509">
    <property type="entry name" value="NODB_dom"/>
</dbReference>
<dbReference type="GO" id="GO:0016020">
    <property type="term" value="C:membrane"/>
    <property type="evidence" value="ECO:0007669"/>
    <property type="project" value="TreeGrafter"/>
</dbReference>
<dbReference type="PROSITE" id="PS51677">
    <property type="entry name" value="NODB"/>
    <property type="match status" value="1"/>
</dbReference>
<name>A0A1H9GHT1_9BACI</name>
<dbReference type="AlphaFoldDB" id="A0A1H9GHT1"/>
<feature type="domain" description="NodB homology" evidence="2">
    <location>
        <begin position="65"/>
        <end position="246"/>
    </location>
</feature>
<proteinExistence type="predicted"/>
<dbReference type="Pfam" id="PF01522">
    <property type="entry name" value="Polysacc_deac_1"/>
    <property type="match status" value="1"/>
</dbReference>
<protein>
    <submittedName>
        <fullName evidence="3">Peptidoglycan-N-acetylmuramic acid deacetylase</fullName>
    </submittedName>
</protein>
<evidence type="ECO:0000256" key="1">
    <source>
        <dbReference type="SAM" id="SignalP"/>
    </source>
</evidence>
<dbReference type="STRING" id="571933.SAMN05216362_11545"/>
<dbReference type="NCBIfam" id="TIGR02884">
    <property type="entry name" value="spore_pdaA"/>
    <property type="match status" value="1"/>
</dbReference>
<dbReference type="GO" id="GO:0016810">
    <property type="term" value="F:hydrolase activity, acting on carbon-nitrogen (but not peptide) bonds"/>
    <property type="evidence" value="ECO:0007669"/>
    <property type="project" value="InterPro"/>
</dbReference>
<keyword evidence="1" id="KW-0732">Signal</keyword>
<dbReference type="SUPFAM" id="SSF88713">
    <property type="entry name" value="Glycoside hydrolase/deacetylase"/>
    <property type="match status" value="1"/>
</dbReference>
<reference evidence="3 4" key="1">
    <citation type="submission" date="2016-10" db="EMBL/GenBank/DDBJ databases">
        <authorList>
            <person name="de Groot N.N."/>
        </authorList>
    </citation>
    <scope>NUCLEOTIDE SEQUENCE [LARGE SCALE GENOMIC DNA]</scope>
    <source>
        <strain evidence="3 4">DSM 21633</strain>
    </source>
</reference>
<gene>
    <name evidence="3" type="ORF">SAMN05216362_11545</name>
</gene>
<evidence type="ECO:0000259" key="2">
    <source>
        <dbReference type="PROSITE" id="PS51677"/>
    </source>
</evidence>
<feature type="chain" id="PRO_5011486258" evidence="1">
    <location>
        <begin position="23"/>
        <end position="260"/>
    </location>
</feature>
<dbReference type="EMBL" id="FOES01000015">
    <property type="protein sequence ID" value="SEQ49583.1"/>
    <property type="molecule type" value="Genomic_DNA"/>
</dbReference>
<sequence length="260" mass="30093">MKKVMFLTILCLLCSFSYSTSATPSEETYGYGYKKQYNEQPPDLGFYAPLIEKYNGIYMGDPNKKKVYLTFDNGYEQGYTSTVLDVLKEKQVPATFFLTGHYVDDEKELVKRMVKEGHIIGNHSNKHLDFTKASESKIKQDLKALDEKIKSYTNQDSVLFFRPAEGRFNEKSLEITNNLGYVNVFWTVAFVDWHSDRKNGWKHAFNEVMEQIHPGAIILLHTVSQDNADALSHLIDELRKRGYEFGSIEDLLWEKHVPLH</sequence>
<dbReference type="RefSeq" id="WP_091773587.1">
    <property type="nucleotide sequence ID" value="NZ_FOES01000015.1"/>
</dbReference>
<accession>A0A1H9GHT1</accession>